<feature type="transmembrane region" description="Helical" evidence="1">
    <location>
        <begin position="77"/>
        <end position="95"/>
    </location>
</feature>
<protein>
    <recommendedName>
        <fullName evidence="4">DUF2818 domain-containing protein</fullName>
    </recommendedName>
</protein>
<feature type="transmembrane region" description="Helical" evidence="1">
    <location>
        <begin position="6"/>
        <end position="24"/>
    </location>
</feature>
<keyword evidence="3" id="KW-1185">Reference proteome</keyword>
<gene>
    <name evidence="2" type="ORF">BN874_1230025</name>
</gene>
<keyword evidence="1" id="KW-0812">Transmembrane</keyword>
<evidence type="ECO:0000313" key="3">
    <source>
        <dbReference type="Proteomes" id="UP000019184"/>
    </source>
</evidence>
<evidence type="ECO:0000256" key="1">
    <source>
        <dbReference type="SAM" id="Phobius"/>
    </source>
</evidence>
<dbReference type="OrthoDB" id="5785537at2"/>
<proteinExistence type="predicted"/>
<dbReference type="Pfam" id="PF10993">
    <property type="entry name" value="DUF2818"/>
    <property type="match status" value="1"/>
</dbReference>
<dbReference type="RefSeq" id="WP_034430579.1">
    <property type="nucleotide sequence ID" value="NZ_CBTK010000028.1"/>
</dbReference>
<reference evidence="2 3" key="1">
    <citation type="journal article" date="2014" name="ISME J.">
        <title>Candidatus Competibacter-lineage genomes retrieved from metagenomes reveal functional metabolic diversity.</title>
        <authorList>
            <person name="McIlroy S.J."/>
            <person name="Albertsen M."/>
            <person name="Andresen E.K."/>
            <person name="Saunders A.M."/>
            <person name="Kristiansen R."/>
            <person name="Stokholm-Bjerregaard M."/>
            <person name="Nielsen K.L."/>
            <person name="Nielsen P.H."/>
        </authorList>
    </citation>
    <scope>NUCLEOTIDE SEQUENCE [LARGE SCALE GENOMIC DNA]</scope>
    <source>
        <strain evidence="2 3">Run_B_J11</strain>
    </source>
</reference>
<dbReference type="Proteomes" id="UP000019184">
    <property type="component" value="Unassembled WGS sequence"/>
</dbReference>
<dbReference type="PIRSF" id="PIRSF019883">
    <property type="entry name" value="UCP019883"/>
    <property type="match status" value="1"/>
</dbReference>
<organism evidence="2 3">
    <name type="scientific">Candidatus Contendobacter odensis Run_B_J11</name>
    <dbReference type="NCBI Taxonomy" id="1400861"/>
    <lineage>
        <taxon>Bacteria</taxon>
        <taxon>Pseudomonadati</taxon>
        <taxon>Pseudomonadota</taxon>
        <taxon>Gammaproteobacteria</taxon>
        <taxon>Candidatus Competibacteraceae</taxon>
        <taxon>Candidatus Contendibacter</taxon>
    </lineage>
</organism>
<dbReference type="InterPro" id="IPR016768">
    <property type="entry name" value="UCP019883"/>
</dbReference>
<dbReference type="EMBL" id="CBTK010000028">
    <property type="protein sequence ID" value="CDH43515.1"/>
    <property type="molecule type" value="Genomic_DNA"/>
</dbReference>
<keyword evidence="1" id="KW-0472">Membrane</keyword>
<feature type="transmembrane region" description="Helical" evidence="1">
    <location>
        <begin position="45"/>
        <end position="62"/>
    </location>
</feature>
<keyword evidence="1" id="KW-1133">Transmembrane helix</keyword>
<sequence length="108" mass="12215">MPQGIAIGFWLGLAVVAANLPWLSERWLLLIARRDGQPKPFGLRLIEWALLYALVLGLGLGLEYKATGTLHPQDWEFYTVTLCLFAVGALPGFVYRYQLRRLLEQSGR</sequence>
<dbReference type="AlphaFoldDB" id="A0A7U7G8G9"/>
<evidence type="ECO:0000313" key="2">
    <source>
        <dbReference type="EMBL" id="CDH43515.1"/>
    </source>
</evidence>
<comment type="caution">
    <text evidence="2">The sequence shown here is derived from an EMBL/GenBank/DDBJ whole genome shotgun (WGS) entry which is preliminary data.</text>
</comment>
<accession>A0A7U7G8G9</accession>
<name>A0A7U7G8G9_9GAMM</name>
<evidence type="ECO:0008006" key="4">
    <source>
        <dbReference type="Google" id="ProtNLM"/>
    </source>
</evidence>